<accession>A0ABT1YI98</accession>
<dbReference type="Gene3D" id="3.30.200.20">
    <property type="entry name" value="Phosphorylase Kinase, domain 1"/>
    <property type="match status" value="1"/>
</dbReference>
<dbReference type="Gene3D" id="3.90.1200.10">
    <property type="match status" value="1"/>
</dbReference>
<evidence type="ECO:0000259" key="3">
    <source>
        <dbReference type="Pfam" id="PF01636"/>
    </source>
</evidence>
<evidence type="ECO:0000313" key="4">
    <source>
        <dbReference type="EMBL" id="MCR8632896.1"/>
    </source>
</evidence>
<feature type="compositionally biased region" description="Acidic residues" evidence="2">
    <location>
        <begin position="328"/>
        <end position="364"/>
    </location>
</feature>
<evidence type="ECO:0000313" key="5">
    <source>
        <dbReference type="Proteomes" id="UP001300012"/>
    </source>
</evidence>
<evidence type="ECO:0000256" key="1">
    <source>
        <dbReference type="ARBA" id="ARBA00038240"/>
    </source>
</evidence>
<dbReference type="RefSeq" id="WP_258214481.1">
    <property type="nucleotide sequence ID" value="NZ_JANQBD010000012.1"/>
</dbReference>
<dbReference type="EMBL" id="JANQBD010000012">
    <property type="protein sequence ID" value="MCR8632896.1"/>
    <property type="molecule type" value="Genomic_DNA"/>
</dbReference>
<keyword evidence="5" id="KW-1185">Reference proteome</keyword>
<reference evidence="4 5" key="1">
    <citation type="submission" date="2022-08" db="EMBL/GenBank/DDBJ databases">
        <title>Paenibacillus endoradicis sp. nov., Paenibacillus radicibacter sp. nov and Paenibacillus pararadicis sp. nov., three cold-adapted plant growth-promoting bacteria isolated from root of Larix gmelinii in Great Khingan.</title>
        <authorList>
            <person name="Xue H."/>
        </authorList>
    </citation>
    <scope>NUCLEOTIDE SEQUENCE [LARGE SCALE GENOMIC DNA]</scope>
    <source>
        <strain evidence="4 5">N5-1-1-5</strain>
    </source>
</reference>
<dbReference type="InterPro" id="IPR011009">
    <property type="entry name" value="Kinase-like_dom_sf"/>
</dbReference>
<proteinExistence type="inferred from homology"/>
<dbReference type="PANTHER" id="PTHR21064">
    <property type="entry name" value="AMINOGLYCOSIDE PHOSPHOTRANSFERASE DOMAIN-CONTAINING PROTEIN-RELATED"/>
    <property type="match status" value="1"/>
</dbReference>
<comment type="similarity">
    <text evidence="1">Belongs to the pseudomonas-type ThrB family.</text>
</comment>
<dbReference type="InterPro" id="IPR050249">
    <property type="entry name" value="Pseudomonas-type_ThrB"/>
</dbReference>
<dbReference type="SUPFAM" id="SSF56112">
    <property type="entry name" value="Protein kinase-like (PK-like)"/>
    <property type="match status" value="1"/>
</dbReference>
<dbReference type="PANTHER" id="PTHR21064:SF6">
    <property type="entry name" value="AMINOGLYCOSIDE PHOSPHOTRANSFERASE DOMAIN-CONTAINING PROTEIN"/>
    <property type="match status" value="1"/>
</dbReference>
<name>A0ABT1YI98_9BACL</name>
<feature type="domain" description="Aminoglycoside phosphotransferase" evidence="3">
    <location>
        <begin position="35"/>
        <end position="243"/>
    </location>
</feature>
<dbReference type="InterPro" id="IPR002575">
    <property type="entry name" value="Aminoglycoside_PTrfase"/>
</dbReference>
<comment type="caution">
    <text evidence="4">The sequence shown here is derived from an EMBL/GenBank/DDBJ whole genome shotgun (WGS) entry which is preliminary data.</text>
</comment>
<organism evidence="4 5">
    <name type="scientific">Paenibacillus radicis</name>
    <name type="common">ex Xue et al. 2023</name>
    <dbReference type="NCBI Taxonomy" id="2972489"/>
    <lineage>
        <taxon>Bacteria</taxon>
        <taxon>Bacillati</taxon>
        <taxon>Bacillota</taxon>
        <taxon>Bacilli</taxon>
        <taxon>Bacillales</taxon>
        <taxon>Paenibacillaceae</taxon>
        <taxon>Paenibacillus</taxon>
    </lineage>
</organism>
<dbReference type="Pfam" id="PF01636">
    <property type="entry name" value="APH"/>
    <property type="match status" value="1"/>
</dbReference>
<dbReference type="Proteomes" id="UP001300012">
    <property type="component" value="Unassembled WGS sequence"/>
</dbReference>
<feature type="region of interest" description="Disordered" evidence="2">
    <location>
        <begin position="321"/>
        <end position="364"/>
    </location>
</feature>
<evidence type="ECO:0000256" key="2">
    <source>
        <dbReference type="SAM" id="MobiDB-lite"/>
    </source>
</evidence>
<sequence>MGTSGHLSNDVLFAIKYLSEWFPIGKLKGIGRKLGGSYNINIKVETSRGEFVVRILNRSNTEEHLHYTQKVFATLSEHGVPVLNPILTSSGDPFINYKDKLLQVTPFVRADAFQCRHNQVRASARTLSVFHQSLQNTRPGPEPDWSFYRSRHYFMNTIDLLKNIEGIPKHELKRVEKLAEHLLETWEESQDDLPTGIIHGDWHFWNQLYKSDEVYCVMDFDFIQQGKRVHDIAYALWAIYILLPDYAKTFDEIFIKGYANLTEEELKILPIAIAKVSLFFLCQAAYSSTPAEKWRKQYRRQMPLMEWLLADGERRMYEAVHGKKEEPILDPELDPESESEESDPDAIIEADPESDPQSEWTELE</sequence>
<gene>
    <name evidence="4" type="ORF">NV381_16975</name>
</gene>
<protein>
    <submittedName>
        <fullName evidence="4">Phosphotransferase</fullName>
    </submittedName>
</protein>